<organism evidence="7 8">
    <name type="scientific">Eremothecium gossypii (strain ATCC 10895 / CBS 109.51 / FGSC 9923 / NRRL Y-1056)</name>
    <name type="common">Yeast</name>
    <name type="synonym">Ashbya gossypii</name>
    <dbReference type="NCBI Taxonomy" id="284811"/>
    <lineage>
        <taxon>Eukaryota</taxon>
        <taxon>Fungi</taxon>
        <taxon>Dikarya</taxon>
        <taxon>Ascomycota</taxon>
        <taxon>Saccharomycotina</taxon>
        <taxon>Saccharomycetes</taxon>
        <taxon>Saccharomycetales</taxon>
        <taxon>Saccharomycetaceae</taxon>
        <taxon>Eremothecium</taxon>
    </lineage>
</organism>
<dbReference type="AlphaFoldDB" id="Q758N8"/>
<name>Q758N8_EREGS</name>
<evidence type="ECO:0000256" key="2">
    <source>
        <dbReference type="ARBA" id="ARBA00022692"/>
    </source>
</evidence>
<dbReference type="PANTHER" id="PTHR37278:SF1">
    <property type="entry name" value="AUTOPHAGY-RELATED PROTEIN 33-RELATED"/>
    <property type="match status" value="1"/>
</dbReference>
<dbReference type="HOGENOM" id="CLU_1142596_0_0_1"/>
<dbReference type="Proteomes" id="UP000000591">
    <property type="component" value="Chromosome V"/>
</dbReference>
<dbReference type="OMA" id="GNCERTH"/>
<accession>Q758N8</accession>
<dbReference type="InParanoid" id="Q758N8"/>
<feature type="transmembrane region" description="Helical" evidence="6">
    <location>
        <begin position="52"/>
        <end position="71"/>
    </location>
</feature>
<dbReference type="GeneID" id="4620757"/>
<evidence type="ECO:0000313" key="8">
    <source>
        <dbReference type="Proteomes" id="UP000000591"/>
    </source>
</evidence>
<dbReference type="RefSeq" id="NP_984577.1">
    <property type="nucleotide sequence ID" value="NM_209930.1"/>
</dbReference>
<dbReference type="PANTHER" id="PTHR37278">
    <property type="entry name" value="AUTOPHAGY-RELATED PROTEIN 33-RELATED"/>
    <property type="match status" value="1"/>
</dbReference>
<sequence>MSVCLVVTKSVATATLGIYTGMVVTRQLVLSPQEWIGVRKSAQKNAFGGSELYSLASGALASVSTLFFGVSYFGAPVHWRHPYLLYCALGIPLTWALATVGNCERTHLLAKLLGCGAGAGHTSAAEEEDTTSAGEEHDDIISEDSIVDLSRHTSSEDHSAAKDATACAAAAPGCAFARYTSALVAVLVFAANVVGCLGEAL</sequence>
<evidence type="ECO:0000313" key="7">
    <source>
        <dbReference type="EMBL" id="AAS52401.1"/>
    </source>
</evidence>
<dbReference type="eggNOG" id="ENOG502S27M">
    <property type="taxonomic scope" value="Eukaryota"/>
</dbReference>
<keyword evidence="4 6" id="KW-0472">Membrane</keyword>
<dbReference type="FunCoup" id="Q758N8">
    <property type="interactions" value="144"/>
</dbReference>
<feature type="transmembrane region" description="Helical" evidence="6">
    <location>
        <begin position="83"/>
        <end position="103"/>
    </location>
</feature>
<keyword evidence="8" id="KW-1185">Reference proteome</keyword>
<dbReference type="OrthoDB" id="5336366at2759"/>
<dbReference type="InterPro" id="IPR051668">
    <property type="entry name" value="ATG33"/>
</dbReference>
<proteinExistence type="inferred from homology"/>
<evidence type="ECO:0000256" key="1">
    <source>
        <dbReference type="ARBA" id="ARBA00004141"/>
    </source>
</evidence>
<dbReference type="GO" id="GO:0016020">
    <property type="term" value="C:membrane"/>
    <property type="evidence" value="ECO:0007669"/>
    <property type="project" value="UniProtKB-SubCell"/>
</dbReference>
<protein>
    <submittedName>
        <fullName evidence="7">AEL283Cp</fullName>
    </submittedName>
</protein>
<comment type="subcellular location">
    <subcellularLocation>
        <location evidence="1">Membrane</location>
        <topology evidence="1">Multi-pass membrane protein</topology>
    </subcellularLocation>
</comment>
<comment type="similarity">
    <text evidence="5">Belongs to the ATG33 family.</text>
</comment>
<keyword evidence="3 6" id="KW-1133">Transmembrane helix</keyword>
<gene>
    <name evidence="7" type="ORF">AGOS_AEL283C</name>
</gene>
<evidence type="ECO:0000256" key="3">
    <source>
        <dbReference type="ARBA" id="ARBA00022989"/>
    </source>
</evidence>
<dbReference type="GO" id="GO:0016236">
    <property type="term" value="P:macroautophagy"/>
    <property type="evidence" value="ECO:0000318"/>
    <property type="project" value="GO_Central"/>
</dbReference>
<reference evidence="7 8" key="1">
    <citation type="journal article" date="2004" name="Science">
        <title>The Ashbya gossypii genome as a tool for mapping the ancient Saccharomyces cerevisiae genome.</title>
        <authorList>
            <person name="Dietrich F.S."/>
            <person name="Voegeli S."/>
            <person name="Brachat S."/>
            <person name="Lerch A."/>
            <person name="Gates K."/>
            <person name="Steiner S."/>
            <person name="Mohr C."/>
            <person name="Pohlmann R."/>
            <person name="Luedi P."/>
            <person name="Choi S."/>
            <person name="Wing R.A."/>
            <person name="Flavier A."/>
            <person name="Gaffney T.D."/>
            <person name="Philippsen P."/>
        </authorList>
    </citation>
    <scope>NUCLEOTIDE SEQUENCE [LARGE SCALE GENOMIC DNA]</scope>
    <source>
        <strain evidence="8">ATCC 10895 / CBS 109.51 / FGSC 9923 / NRRL Y-1056</strain>
    </source>
</reference>
<dbReference type="GO" id="GO:0000422">
    <property type="term" value="P:autophagy of mitochondrion"/>
    <property type="evidence" value="ECO:0000318"/>
    <property type="project" value="GO_Central"/>
</dbReference>
<evidence type="ECO:0000256" key="4">
    <source>
        <dbReference type="ARBA" id="ARBA00023136"/>
    </source>
</evidence>
<evidence type="ECO:0000256" key="6">
    <source>
        <dbReference type="SAM" id="Phobius"/>
    </source>
</evidence>
<reference evidence="8" key="2">
    <citation type="journal article" date="2013" name="G3 (Bethesda)">
        <title>Genomes of Ashbya fungi isolated from insects reveal four mating-type loci, numerous translocations, lack of transposons, and distinct gene duplications.</title>
        <authorList>
            <person name="Dietrich F.S."/>
            <person name="Voegeli S."/>
            <person name="Kuo S."/>
            <person name="Philippsen P."/>
        </authorList>
    </citation>
    <scope>GENOME REANNOTATION</scope>
    <source>
        <strain evidence="8">ATCC 10895 / CBS 109.51 / FGSC 9923 / NRRL Y-1056</strain>
    </source>
</reference>
<keyword evidence="2 6" id="KW-0812">Transmembrane</keyword>
<evidence type="ECO:0000256" key="5">
    <source>
        <dbReference type="ARBA" id="ARBA00038013"/>
    </source>
</evidence>
<dbReference type="KEGG" id="ago:AGOS_AEL283C"/>
<dbReference type="EMBL" id="AE016818">
    <property type="protein sequence ID" value="AAS52401.1"/>
    <property type="molecule type" value="Genomic_DNA"/>
</dbReference>